<dbReference type="AlphaFoldDB" id="A0A9P4TL76"/>
<comment type="caution">
    <text evidence="1">The sequence shown here is derived from an EMBL/GenBank/DDBJ whole genome shotgun (WGS) entry which is preliminary data.</text>
</comment>
<keyword evidence="2" id="KW-1185">Reference proteome</keyword>
<organism evidence="1 2">
    <name type="scientific">Curvularia kusanoi</name>
    <name type="common">Cochliobolus kusanoi</name>
    <dbReference type="NCBI Taxonomy" id="90978"/>
    <lineage>
        <taxon>Eukaryota</taxon>
        <taxon>Fungi</taxon>
        <taxon>Dikarya</taxon>
        <taxon>Ascomycota</taxon>
        <taxon>Pezizomycotina</taxon>
        <taxon>Dothideomycetes</taxon>
        <taxon>Pleosporomycetidae</taxon>
        <taxon>Pleosporales</taxon>
        <taxon>Pleosporineae</taxon>
        <taxon>Pleosporaceae</taxon>
        <taxon>Curvularia</taxon>
    </lineage>
</organism>
<evidence type="ECO:0000313" key="1">
    <source>
        <dbReference type="EMBL" id="KAF3007678.1"/>
    </source>
</evidence>
<dbReference type="PANTHER" id="PTHR42085:SF2">
    <property type="entry name" value="F-BOX DOMAIN-CONTAINING PROTEIN"/>
    <property type="match status" value="1"/>
</dbReference>
<dbReference type="PANTHER" id="PTHR42085">
    <property type="entry name" value="F-BOX DOMAIN-CONTAINING PROTEIN"/>
    <property type="match status" value="1"/>
</dbReference>
<dbReference type="EMBL" id="SWKU01000004">
    <property type="protein sequence ID" value="KAF3007678.1"/>
    <property type="molecule type" value="Genomic_DNA"/>
</dbReference>
<evidence type="ECO:0000313" key="2">
    <source>
        <dbReference type="Proteomes" id="UP000801428"/>
    </source>
</evidence>
<dbReference type="InterPro" id="IPR038883">
    <property type="entry name" value="AN11006-like"/>
</dbReference>
<reference evidence="1" key="1">
    <citation type="submission" date="2019-04" db="EMBL/GenBank/DDBJ databases">
        <title>Sequencing of skin fungus with MAO and IRED activity.</title>
        <authorList>
            <person name="Marsaioli A.J."/>
            <person name="Bonatto J.M.C."/>
            <person name="Reis Junior O."/>
        </authorList>
    </citation>
    <scope>NUCLEOTIDE SEQUENCE</scope>
    <source>
        <strain evidence="1">30M1</strain>
    </source>
</reference>
<proteinExistence type="predicted"/>
<gene>
    <name evidence="1" type="ORF">E8E13_009195</name>
</gene>
<name>A0A9P4TL76_CURKU</name>
<dbReference type="Proteomes" id="UP000801428">
    <property type="component" value="Unassembled WGS sequence"/>
</dbReference>
<dbReference type="OrthoDB" id="5413827at2759"/>
<accession>A0A9P4TL76</accession>
<protein>
    <submittedName>
        <fullName evidence="1">Uncharacterized protein</fullName>
    </submittedName>
</protein>
<sequence>MDTEESERIAIAERNQKQSPFLRLPRELRDMIYGFALDTAIICVDYDDAVRLPPSLILVCRQIYQEAQPYFHDYTTVLITRPIGFGILCALESIHAIADSLRQVRVFELSKPVAKELIWAEERKMLSFWRTLGMTIGSFPTLESIVWPHEVIGGKVSAGKREAVVRYCFDKPYLRVIVRVPRKAAPPETHYGPKEPAIFYTPRWIKRQVSS</sequence>